<dbReference type="PANTHER" id="PTHR42998:SF1">
    <property type="entry name" value="TYPE I RESTRICTION ENZYME HINDI METHYLASE SUBUNIT"/>
    <property type="match status" value="1"/>
</dbReference>
<feature type="coiled-coil region" evidence="3">
    <location>
        <begin position="242"/>
        <end position="270"/>
    </location>
</feature>
<organism evidence="6 7">
    <name type="scientific">Sediminicola arcticus</name>
    <dbReference type="NCBI Taxonomy" id="1574308"/>
    <lineage>
        <taxon>Bacteria</taxon>
        <taxon>Pseudomonadati</taxon>
        <taxon>Bacteroidota</taxon>
        <taxon>Flavobacteriia</taxon>
        <taxon>Flavobacteriales</taxon>
        <taxon>Flavobacteriaceae</taxon>
        <taxon>Sediminicola</taxon>
    </lineage>
</organism>
<dbReference type="PRINTS" id="PR00507">
    <property type="entry name" value="N12N6MTFRASE"/>
</dbReference>
<evidence type="ECO:0000313" key="7">
    <source>
        <dbReference type="Proteomes" id="UP001549799"/>
    </source>
</evidence>
<dbReference type="InterPro" id="IPR029063">
    <property type="entry name" value="SAM-dependent_MTases_sf"/>
</dbReference>
<evidence type="ECO:0000256" key="2">
    <source>
        <dbReference type="ARBA" id="ARBA00022747"/>
    </source>
</evidence>
<keyword evidence="3" id="KW-0175">Coiled coil</keyword>
<name>A0ABV2SWD3_9FLAO</name>
<dbReference type="PROSITE" id="PS00092">
    <property type="entry name" value="N6_MTASE"/>
    <property type="match status" value="1"/>
</dbReference>
<dbReference type="InterPro" id="IPR002052">
    <property type="entry name" value="DNA_methylase_N6_adenine_CS"/>
</dbReference>
<comment type="caution">
    <text evidence="6">The sequence shown here is derived from an EMBL/GenBank/DDBJ whole genome shotgun (WGS) entry which is preliminary data.</text>
</comment>
<sequence length="736" mass="85985">MNIIEQGIKEKLIKISEDEKQITYCNFHRPRNYSNPEEKVQAETFVKLVLQYDYRAERIKMYEMVTMGSERKEADIIVYNDDDCSQPHILVECKNDTVSEQEFLQAIEQAYSYAYALPNDVKYVWVTSGAKDEYFQVDKKRNTRITQPDIPQYGVKVLATYKYVYEAEALKEVEGKQKFFDLEIVEENVLTIRFKQAHDALWAGGQLNPSEAFDELDKLIFCKIWDERKHRLPGDPYDFQIITAQKEEVKNWEKLNNDELRRAIRDIENKRLLERVNQLYEEGRKKDAEVFRDNIRLSAEKIRTVVGYLQDINLGETDLDAKGRAFETFMDSFFRGNFGQYFTPRPIVKFAIDILPIKNDSFVLDTSCGSGGFLLYALNKIREEANRMYPNYKKDTKQYGRWKKYWHDFAEKNLFGIEINEQISRAAKMNMIIHDDGHTNVITEDGLLSSNDIAYKTTNKGFKYNHFDFIITNPPFGSSVRKSEKAYLSSYDFGKKVPDWLDVKGKTTISKRDKQNTEILFIEQCHRFLKEGGYLAIVLPDGILTNSSLQYVRDDIEDKFRIVSVVSIPQTAFSATGAGVKSSVLFVKKHSSEQTMHLRNLKASIQINLKEEFQYFEHLQKWEKEKKRKTIELENFYNPYPSFSMTELKKTAEYKAWKEELNAFYSEKVNDLKEQLQDAYLKERQTKLPDYPIFMAIAEDIGYDATGKSTADGDGDLDVIKVELSKFINHLEFNNL</sequence>
<dbReference type="Gene3D" id="3.40.50.150">
    <property type="entry name" value="Vaccinia Virus protein VP39"/>
    <property type="match status" value="1"/>
</dbReference>
<dbReference type="EMBL" id="JBEXAE010000006">
    <property type="protein sequence ID" value="MET6991465.1"/>
    <property type="molecule type" value="Genomic_DNA"/>
</dbReference>
<keyword evidence="2" id="KW-0680">Restriction system</keyword>
<keyword evidence="6" id="KW-0808">Transferase</keyword>
<evidence type="ECO:0000256" key="3">
    <source>
        <dbReference type="SAM" id="Coils"/>
    </source>
</evidence>
<gene>
    <name evidence="6" type="ORF">ABXZ36_12495</name>
</gene>
<evidence type="ECO:0000259" key="5">
    <source>
        <dbReference type="Pfam" id="PF13588"/>
    </source>
</evidence>
<dbReference type="Pfam" id="PF13588">
    <property type="entry name" value="HSDR_N_2"/>
    <property type="match status" value="1"/>
</dbReference>
<dbReference type="InterPro" id="IPR029464">
    <property type="entry name" value="HSDR_N"/>
</dbReference>
<feature type="domain" description="Type I restriction enzyme R protein N-terminal" evidence="5">
    <location>
        <begin position="36"/>
        <end position="151"/>
    </location>
</feature>
<dbReference type="RefSeq" id="WP_354616015.1">
    <property type="nucleotide sequence ID" value="NZ_JBEXAE010000006.1"/>
</dbReference>
<dbReference type="SUPFAM" id="SSF53335">
    <property type="entry name" value="S-adenosyl-L-methionine-dependent methyltransferases"/>
    <property type="match status" value="1"/>
</dbReference>
<dbReference type="InterPro" id="IPR052916">
    <property type="entry name" value="Type-I_RE_MTase_Subunit"/>
</dbReference>
<comment type="similarity">
    <text evidence="1">Belongs to the N(4)/N(6)-methyltransferase family.</text>
</comment>
<reference evidence="6 7" key="1">
    <citation type="submission" date="2024-07" db="EMBL/GenBank/DDBJ databases">
        <title>The genome sequence of type strain Sediminicola arcticus GDMCC 1.2805.</title>
        <authorList>
            <person name="Liu Y."/>
        </authorList>
    </citation>
    <scope>NUCLEOTIDE SEQUENCE [LARGE SCALE GENOMIC DNA]</scope>
    <source>
        <strain evidence="6 7">GDMCC 1.2805</strain>
    </source>
</reference>
<dbReference type="GO" id="GO:0032259">
    <property type="term" value="P:methylation"/>
    <property type="evidence" value="ECO:0007669"/>
    <property type="project" value="UniProtKB-KW"/>
</dbReference>
<keyword evidence="7" id="KW-1185">Reference proteome</keyword>
<accession>A0ABV2SWD3</accession>
<evidence type="ECO:0000259" key="4">
    <source>
        <dbReference type="Pfam" id="PF02384"/>
    </source>
</evidence>
<dbReference type="PANTHER" id="PTHR42998">
    <property type="entry name" value="TYPE I RESTRICTION ENZYME HINDVIIP M PROTEIN-RELATED"/>
    <property type="match status" value="1"/>
</dbReference>
<evidence type="ECO:0000256" key="1">
    <source>
        <dbReference type="ARBA" id="ARBA00006594"/>
    </source>
</evidence>
<proteinExistence type="inferred from homology"/>
<dbReference type="Proteomes" id="UP001549799">
    <property type="component" value="Unassembled WGS sequence"/>
</dbReference>
<dbReference type="Pfam" id="PF02384">
    <property type="entry name" value="N6_Mtase"/>
    <property type="match status" value="1"/>
</dbReference>
<feature type="domain" description="DNA methylase adenine-specific" evidence="4">
    <location>
        <begin position="320"/>
        <end position="625"/>
    </location>
</feature>
<evidence type="ECO:0000313" key="6">
    <source>
        <dbReference type="EMBL" id="MET6991465.1"/>
    </source>
</evidence>
<keyword evidence="6" id="KW-0489">Methyltransferase</keyword>
<dbReference type="InterPro" id="IPR003356">
    <property type="entry name" value="DNA_methylase_A-5"/>
</dbReference>
<dbReference type="GO" id="GO:0008168">
    <property type="term" value="F:methyltransferase activity"/>
    <property type="evidence" value="ECO:0007669"/>
    <property type="project" value="UniProtKB-KW"/>
</dbReference>
<protein>
    <submittedName>
        <fullName evidence="6">N-6 DNA methylase</fullName>
    </submittedName>
</protein>